<evidence type="ECO:0000256" key="3">
    <source>
        <dbReference type="ARBA" id="ARBA00011245"/>
    </source>
</evidence>
<keyword evidence="5" id="KW-0540">Nuclease</keyword>
<dbReference type="AlphaFoldDB" id="A0AAE0TRW3"/>
<evidence type="ECO:0000256" key="5">
    <source>
        <dbReference type="ARBA" id="ARBA00022722"/>
    </source>
</evidence>
<name>A0AAE0TRW3_9PEZI</name>
<evidence type="ECO:0000313" key="9">
    <source>
        <dbReference type="Proteomes" id="UP001274830"/>
    </source>
</evidence>
<keyword evidence="6" id="KW-0269">Exonuclease</keyword>
<feature type="region of interest" description="Disordered" evidence="7">
    <location>
        <begin position="1"/>
        <end position="22"/>
    </location>
</feature>
<proteinExistence type="inferred from homology"/>
<dbReference type="GO" id="GO:0045145">
    <property type="term" value="F:single-stranded DNA 5'-3' DNA exonuclease activity"/>
    <property type="evidence" value="ECO:0007669"/>
    <property type="project" value="InterPro"/>
</dbReference>
<sequence>MANNAIDMQDTSISIAEGSDYGSDLDEATVDALFSHTSPVAVDNPEAPTILDDHGDERPLARLAKIRQNLHEALAGLDEVTRSLRPEALQRDDSTRTIEIEYDGQERSIFSPPPPDANQQRRREQAPEVPIPEEQDDRSPLLRFRTPPKKCLSVTDLISPAWCELQYFYNLSKYGRVKRTKAMKQGSSVHKVLEEQVHTEVPVDVVTKEDKFALRLWNVIQGLRTLRQTGMTREMEVWGVVEGEVVNGVVDQITTTCPDVEAEGRMLEDAEGGREDSGKVKALEQDQRTLTQYFAGPQQVSILEKSGSRLEQNGGAWLGTLQEERERPTTFYIVDVKTRQSKTLPPSGSQTRPTHYQLMMYHRLFTDLASNSVPADRIFARYDVDPNLPFSDTFIAQMSSLSLEAEDIPSAGTEAWDAPSQASSRAQDPLDVLLAHNTLTTLWTLMIQKYTHLKTSPTTTISPLLTAEFRSSSSGDLLGRKHFLFSAEQLQRYISDELSWWRGERQTKGVEVEEAYKCRLCEFVEGCTWRKEKVEEGVRRARVRKEGKTMVGQKGG</sequence>
<evidence type="ECO:0000256" key="4">
    <source>
        <dbReference type="ARBA" id="ARBA00022485"/>
    </source>
</evidence>
<keyword evidence="4" id="KW-0479">Metal-binding</keyword>
<comment type="cofactor">
    <cofactor evidence="1">
        <name>[4Fe-4S] cluster</name>
        <dbReference type="ChEBI" id="CHEBI:49883"/>
    </cofactor>
</comment>
<dbReference type="InterPro" id="IPR019190">
    <property type="entry name" value="EXOV"/>
</dbReference>
<protein>
    <recommendedName>
        <fullName evidence="10">Exonuclease V</fullName>
    </recommendedName>
</protein>
<accession>A0AAE0TRW3</accession>
<keyword evidence="4" id="KW-0004">4Fe-4S</keyword>
<dbReference type="GO" id="GO:0051539">
    <property type="term" value="F:4 iron, 4 sulfur cluster binding"/>
    <property type="evidence" value="ECO:0007669"/>
    <property type="project" value="UniProtKB-KW"/>
</dbReference>
<evidence type="ECO:0000256" key="2">
    <source>
        <dbReference type="ARBA" id="ARBA00009797"/>
    </source>
</evidence>
<dbReference type="Proteomes" id="UP001274830">
    <property type="component" value="Unassembled WGS sequence"/>
</dbReference>
<dbReference type="Pfam" id="PF09810">
    <property type="entry name" value="Exo5"/>
    <property type="match status" value="1"/>
</dbReference>
<keyword evidence="4" id="KW-0408">Iron</keyword>
<keyword evidence="9" id="KW-1185">Reference proteome</keyword>
<dbReference type="PANTHER" id="PTHR14464">
    <property type="entry name" value="EXONUCLEASE V"/>
    <property type="match status" value="1"/>
</dbReference>
<comment type="similarity">
    <text evidence="2">Belongs to the EXO5 family.</text>
</comment>
<dbReference type="GO" id="GO:0036297">
    <property type="term" value="P:interstrand cross-link repair"/>
    <property type="evidence" value="ECO:0007669"/>
    <property type="project" value="TreeGrafter"/>
</dbReference>
<organism evidence="8 9">
    <name type="scientific">Recurvomyces mirabilis</name>
    <dbReference type="NCBI Taxonomy" id="574656"/>
    <lineage>
        <taxon>Eukaryota</taxon>
        <taxon>Fungi</taxon>
        <taxon>Dikarya</taxon>
        <taxon>Ascomycota</taxon>
        <taxon>Pezizomycotina</taxon>
        <taxon>Dothideomycetes</taxon>
        <taxon>Dothideomycetidae</taxon>
        <taxon>Mycosphaerellales</taxon>
        <taxon>Teratosphaeriaceae</taxon>
        <taxon>Recurvomyces</taxon>
    </lineage>
</organism>
<keyword evidence="6" id="KW-0378">Hydrolase</keyword>
<dbReference type="GO" id="GO:0005634">
    <property type="term" value="C:nucleus"/>
    <property type="evidence" value="ECO:0007669"/>
    <property type="project" value="TreeGrafter"/>
</dbReference>
<reference evidence="8" key="1">
    <citation type="submission" date="2023-07" db="EMBL/GenBank/DDBJ databases">
        <title>Black Yeasts Isolated from many extreme environments.</title>
        <authorList>
            <person name="Coleine C."/>
            <person name="Stajich J.E."/>
            <person name="Selbmann L."/>
        </authorList>
    </citation>
    <scope>NUCLEOTIDE SEQUENCE</scope>
    <source>
        <strain evidence="8">CCFEE 5485</strain>
    </source>
</reference>
<comment type="subunit">
    <text evidence="3">Monomer.</text>
</comment>
<comment type="caution">
    <text evidence="8">The sequence shown here is derived from an EMBL/GenBank/DDBJ whole genome shotgun (WGS) entry which is preliminary data.</text>
</comment>
<evidence type="ECO:0000313" key="8">
    <source>
        <dbReference type="EMBL" id="KAK3672178.1"/>
    </source>
</evidence>
<evidence type="ECO:0008006" key="10">
    <source>
        <dbReference type="Google" id="ProtNLM"/>
    </source>
</evidence>
<evidence type="ECO:0000256" key="1">
    <source>
        <dbReference type="ARBA" id="ARBA00001966"/>
    </source>
</evidence>
<gene>
    <name evidence="8" type="ORF">LTR78_007931</name>
</gene>
<dbReference type="GO" id="GO:0005739">
    <property type="term" value="C:mitochondrion"/>
    <property type="evidence" value="ECO:0007669"/>
    <property type="project" value="TreeGrafter"/>
</dbReference>
<dbReference type="EMBL" id="JAUTXT010000035">
    <property type="protein sequence ID" value="KAK3672178.1"/>
    <property type="molecule type" value="Genomic_DNA"/>
</dbReference>
<evidence type="ECO:0000256" key="7">
    <source>
        <dbReference type="SAM" id="MobiDB-lite"/>
    </source>
</evidence>
<keyword evidence="4" id="KW-0411">Iron-sulfur</keyword>
<evidence type="ECO:0000256" key="6">
    <source>
        <dbReference type="ARBA" id="ARBA00022839"/>
    </source>
</evidence>
<feature type="region of interest" description="Disordered" evidence="7">
    <location>
        <begin position="103"/>
        <end position="144"/>
    </location>
</feature>
<dbReference type="PANTHER" id="PTHR14464:SF4">
    <property type="entry name" value="EXONUCLEASE V"/>
    <property type="match status" value="1"/>
</dbReference>